<dbReference type="PANTHER" id="PTHR19237">
    <property type="entry name" value="NUCLEOBINDIN"/>
    <property type="match status" value="1"/>
</dbReference>
<gene>
    <name evidence="6" type="ORF">BCR43DRAFT_509019</name>
</gene>
<keyword evidence="2" id="KW-0106">Calcium</keyword>
<accession>A0A1X2H0F4</accession>
<dbReference type="Proteomes" id="UP000242180">
    <property type="component" value="Unassembled WGS sequence"/>
</dbReference>
<evidence type="ECO:0000259" key="5">
    <source>
        <dbReference type="PROSITE" id="PS50222"/>
    </source>
</evidence>
<evidence type="ECO:0000256" key="1">
    <source>
        <dbReference type="ARBA" id="ARBA00022729"/>
    </source>
</evidence>
<evidence type="ECO:0000313" key="7">
    <source>
        <dbReference type="Proteomes" id="UP000242180"/>
    </source>
</evidence>
<dbReference type="PROSITE" id="PS00018">
    <property type="entry name" value="EF_HAND_1"/>
    <property type="match status" value="1"/>
</dbReference>
<name>A0A1X2H0F4_SYNRA</name>
<evidence type="ECO:0000256" key="4">
    <source>
        <dbReference type="SAM" id="SignalP"/>
    </source>
</evidence>
<feature type="signal peptide" evidence="4">
    <location>
        <begin position="1"/>
        <end position="19"/>
    </location>
</feature>
<dbReference type="InterPro" id="IPR002048">
    <property type="entry name" value="EF_hand_dom"/>
</dbReference>
<protein>
    <recommendedName>
        <fullName evidence="5">EF-hand domain-containing protein</fullName>
    </recommendedName>
</protein>
<evidence type="ECO:0000313" key="6">
    <source>
        <dbReference type="EMBL" id="ORY90543.1"/>
    </source>
</evidence>
<dbReference type="AlphaFoldDB" id="A0A1X2H0F4"/>
<dbReference type="OMA" id="MNEAHQI"/>
<dbReference type="Gene3D" id="1.10.238.10">
    <property type="entry name" value="EF-hand"/>
    <property type="match status" value="1"/>
</dbReference>
<feature type="compositionally biased region" description="Basic and acidic residues" evidence="3">
    <location>
        <begin position="141"/>
        <end position="161"/>
    </location>
</feature>
<dbReference type="GO" id="GO:0070062">
    <property type="term" value="C:extracellular exosome"/>
    <property type="evidence" value="ECO:0007669"/>
    <property type="project" value="TreeGrafter"/>
</dbReference>
<feature type="region of interest" description="Disordered" evidence="3">
    <location>
        <begin position="108"/>
        <end position="161"/>
    </location>
</feature>
<feature type="chain" id="PRO_5012823739" description="EF-hand domain-containing protein" evidence="4">
    <location>
        <begin position="20"/>
        <end position="161"/>
    </location>
</feature>
<feature type="compositionally biased region" description="Basic and acidic residues" evidence="3">
    <location>
        <begin position="112"/>
        <end position="128"/>
    </location>
</feature>
<dbReference type="InterPro" id="IPR011992">
    <property type="entry name" value="EF-hand-dom_pair"/>
</dbReference>
<comment type="caution">
    <text evidence="6">The sequence shown here is derived from an EMBL/GenBank/DDBJ whole genome shotgun (WGS) entry which is preliminary data.</text>
</comment>
<dbReference type="InterPro" id="IPR040250">
    <property type="entry name" value="Nucleobindin"/>
</dbReference>
<dbReference type="OrthoDB" id="289247at2759"/>
<dbReference type="Pfam" id="PF13499">
    <property type="entry name" value="EF-hand_7"/>
    <property type="match status" value="1"/>
</dbReference>
<dbReference type="SUPFAM" id="SSF47473">
    <property type="entry name" value="EF-hand"/>
    <property type="match status" value="1"/>
</dbReference>
<feature type="domain" description="EF-hand" evidence="5">
    <location>
        <begin position="77"/>
        <end position="112"/>
    </location>
</feature>
<keyword evidence="7" id="KW-1185">Reference proteome</keyword>
<sequence length="161" mass="18996">MLMRSIFVGLAAVLALSSAEEFANFEDQHMHDTHSIQVSDEVAFFKIHDLNGDGYWDTHELQAMYGLERDIDPSASHIRAIINRAFQDLDVDQDNRISLQEYMQSKLPNWTPEERRQEKQWQERHPVQEQEQQQQYGRTSEWVDHHEEESEGVPDKFRVQA</sequence>
<evidence type="ECO:0000256" key="2">
    <source>
        <dbReference type="ARBA" id="ARBA00022837"/>
    </source>
</evidence>
<keyword evidence="1 4" id="KW-0732">Signal</keyword>
<dbReference type="InterPro" id="IPR018247">
    <property type="entry name" value="EF_Hand_1_Ca_BS"/>
</dbReference>
<proteinExistence type="predicted"/>
<dbReference type="EMBL" id="MCGN01000012">
    <property type="protein sequence ID" value="ORY90543.1"/>
    <property type="molecule type" value="Genomic_DNA"/>
</dbReference>
<dbReference type="STRING" id="13706.A0A1X2H0F4"/>
<organism evidence="6 7">
    <name type="scientific">Syncephalastrum racemosum</name>
    <name type="common">Filamentous fungus</name>
    <dbReference type="NCBI Taxonomy" id="13706"/>
    <lineage>
        <taxon>Eukaryota</taxon>
        <taxon>Fungi</taxon>
        <taxon>Fungi incertae sedis</taxon>
        <taxon>Mucoromycota</taxon>
        <taxon>Mucoromycotina</taxon>
        <taxon>Mucoromycetes</taxon>
        <taxon>Mucorales</taxon>
        <taxon>Syncephalastraceae</taxon>
        <taxon>Syncephalastrum</taxon>
    </lineage>
</organism>
<dbReference type="PROSITE" id="PS50222">
    <property type="entry name" value="EF_HAND_2"/>
    <property type="match status" value="1"/>
</dbReference>
<reference evidence="6 7" key="1">
    <citation type="submission" date="2016-07" db="EMBL/GenBank/DDBJ databases">
        <title>Pervasive Adenine N6-methylation of Active Genes in Fungi.</title>
        <authorList>
            <consortium name="DOE Joint Genome Institute"/>
            <person name="Mondo S.J."/>
            <person name="Dannebaum R.O."/>
            <person name="Kuo R.C."/>
            <person name="Labutti K."/>
            <person name="Haridas S."/>
            <person name="Kuo A."/>
            <person name="Salamov A."/>
            <person name="Ahrendt S.R."/>
            <person name="Lipzen A."/>
            <person name="Sullivan W."/>
            <person name="Andreopoulos W.B."/>
            <person name="Clum A."/>
            <person name="Lindquist E."/>
            <person name="Daum C."/>
            <person name="Ramamoorthy G.K."/>
            <person name="Gryganskyi A."/>
            <person name="Culley D."/>
            <person name="Magnuson J.K."/>
            <person name="James T.Y."/>
            <person name="O'Malley M.A."/>
            <person name="Stajich J.E."/>
            <person name="Spatafora J.W."/>
            <person name="Visel A."/>
            <person name="Grigoriev I.V."/>
        </authorList>
    </citation>
    <scope>NUCLEOTIDE SEQUENCE [LARGE SCALE GENOMIC DNA]</scope>
    <source>
        <strain evidence="6 7">NRRL 2496</strain>
    </source>
</reference>
<dbReference type="InParanoid" id="A0A1X2H0F4"/>
<evidence type="ECO:0000256" key="3">
    <source>
        <dbReference type="SAM" id="MobiDB-lite"/>
    </source>
</evidence>
<dbReference type="GO" id="GO:0005509">
    <property type="term" value="F:calcium ion binding"/>
    <property type="evidence" value="ECO:0007669"/>
    <property type="project" value="InterPro"/>
</dbReference>
<dbReference type="PANTHER" id="PTHR19237:SF20">
    <property type="entry name" value="NUCLEOBINDIN 1"/>
    <property type="match status" value="1"/>
</dbReference>
<dbReference type="GO" id="GO:0005793">
    <property type="term" value="C:endoplasmic reticulum-Golgi intermediate compartment"/>
    <property type="evidence" value="ECO:0007669"/>
    <property type="project" value="TreeGrafter"/>
</dbReference>